<gene>
    <name evidence="1" type="ORF">BN1097_710070</name>
</gene>
<accession>A0A069AIX9</accession>
<organism evidence="1">
    <name type="scientific">Clostridioides difficile</name>
    <name type="common">Peptoclostridium difficile</name>
    <dbReference type="NCBI Taxonomy" id="1496"/>
    <lineage>
        <taxon>Bacteria</taxon>
        <taxon>Bacillati</taxon>
        <taxon>Bacillota</taxon>
        <taxon>Clostridia</taxon>
        <taxon>Peptostreptococcales</taxon>
        <taxon>Peptostreptococcaceae</taxon>
        <taxon>Clostridioides</taxon>
    </lineage>
</organism>
<dbReference type="AlphaFoldDB" id="A0A069AIX9"/>
<reference evidence="1" key="1">
    <citation type="submission" date="2014-07" db="EMBL/GenBank/DDBJ databases">
        <authorList>
            <person name="Monot Marc"/>
        </authorList>
    </citation>
    <scope>NUCLEOTIDE SEQUENCE</scope>
    <source>
        <strain evidence="1">7032994</strain>
    </source>
</reference>
<name>A0A069AIX9_CLODI</name>
<evidence type="ECO:0000313" key="1">
    <source>
        <dbReference type="EMBL" id="CDS89224.1"/>
    </source>
</evidence>
<sequence length="76" mass="8916">MLYLNYKSNFLDCGLNKIYPYYSMFIYSLYKLLKYKSLNSTVNTFYTLFVLSSHTPKGVGFAHYSVTYKTLSSSIY</sequence>
<dbReference type="EMBL" id="LK932411">
    <property type="protein sequence ID" value="CDS89224.1"/>
    <property type="molecule type" value="Genomic_DNA"/>
</dbReference>
<proteinExistence type="predicted"/>
<protein>
    <submittedName>
        <fullName evidence="1">Uncharacterized protein</fullName>
    </submittedName>
</protein>